<dbReference type="VEuPathDB" id="ToxoDB:TGRUB_321685"/>
<protein>
    <submittedName>
        <fullName evidence="1">Uncharacterized protein</fullName>
    </submittedName>
</protein>
<gene>
    <name evidence="1" type="ORF">TGRUB_321685</name>
</gene>
<dbReference type="EMBL" id="AFYV02001911">
    <property type="protein sequence ID" value="KFG60436.1"/>
    <property type="molecule type" value="Genomic_DNA"/>
</dbReference>
<reference evidence="1 2" key="1">
    <citation type="submission" date="2014-05" db="EMBL/GenBank/DDBJ databases">
        <authorList>
            <person name="Sibley D."/>
            <person name="Venepally P."/>
            <person name="Karamycheva S."/>
            <person name="Hadjithomas M."/>
            <person name="Khan A."/>
            <person name="Brunk B."/>
            <person name="Roos D."/>
            <person name="Caler E."/>
            <person name="Lorenzi H."/>
        </authorList>
    </citation>
    <scope>NUCLEOTIDE SEQUENCE [LARGE SCALE GENOMIC DNA]</scope>
    <source>
        <strain evidence="1 2">RUB</strain>
    </source>
</reference>
<dbReference type="Proteomes" id="UP000028834">
    <property type="component" value="Unassembled WGS sequence"/>
</dbReference>
<proteinExistence type="predicted"/>
<organism evidence="1 2">
    <name type="scientific">Toxoplasma gondii RUB</name>
    <dbReference type="NCBI Taxonomy" id="935652"/>
    <lineage>
        <taxon>Eukaryota</taxon>
        <taxon>Sar</taxon>
        <taxon>Alveolata</taxon>
        <taxon>Apicomplexa</taxon>
        <taxon>Conoidasida</taxon>
        <taxon>Coccidia</taxon>
        <taxon>Eucoccidiorida</taxon>
        <taxon>Eimeriorina</taxon>
        <taxon>Sarcocystidae</taxon>
        <taxon>Toxoplasma</taxon>
    </lineage>
</organism>
<dbReference type="AlphaFoldDB" id="A0A086LUW8"/>
<comment type="caution">
    <text evidence="1">The sequence shown here is derived from an EMBL/GenBank/DDBJ whole genome shotgun (WGS) entry which is preliminary data.</text>
</comment>
<accession>A0A086LUW8</accession>
<evidence type="ECO:0000313" key="1">
    <source>
        <dbReference type="EMBL" id="KFG60436.1"/>
    </source>
</evidence>
<evidence type="ECO:0000313" key="2">
    <source>
        <dbReference type="Proteomes" id="UP000028834"/>
    </source>
</evidence>
<name>A0A086LUW8_TOXGO</name>
<sequence>MRAGLPSSFRLCLFIETRKRRRALLRLTLSCVAATRPLRLPAKGNNTCYLHLFPVVAVHGSSPVYIHICRILQVYAVVRFAGESYARNSQEGRKVANRFWLWSPDGWGRK</sequence>